<comment type="caution">
    <text evidence="2">The sequence shown here is derived from an EMBL/GenBank/DDBJ whole genome shotgun (WGS) entry which is preliminary data.</text>
</comment>
<reference evidence="2" key="1">
    <citation type="submission" date="2018-04" db="EMBL/GenBank/DDBJ databases">
        <title>Whole genome sequencing of Hypsizygus marmoreus.</title>
        <authorList>
            <person name="Choi I.-G."/>
            <person name="Min B."/>
            <person name="Kim J.-G."/>
            <person name="Kim S."/>
            <person name="Oh Y.-L."/>
            <person name="Kong W.-S."/>
            <person name="Park H."/>
            <person name="Jeong J."/>
            <person name="Song E.-S."/>
        </authorList>
    </citation>
    <scope>NUCLEOTIDE SEQUENCE [LARGE SCALE GENOMIC DNA]</scope>
    <source>
        <strain evidence="2">51987-8</strain>
    </source>
</reference>
<accession>A0A369JDF9</accession>
<protein>
    <submittedName>
        <fullName evidence="2">Uncharacterized protein</fullName>
    </submittedName>
</protein>
<evidence type="ECO:0000313" key="2">
    <source>
        <dbReference type="EMBL" id="RDB17753.1"/>
    </source>
</evidence>
<gene>
    <name evidence="2" type="ORF">Hypma_001079</name>
</gene>
<name>A0A369JDF9_HYPMA</name>
<proteinExistence type="predicted"/>
<dbReference type="EMBL" id="LUEZ02000110">
    <property type="protein sequence ID" value="RDB17753.1"/>
    <property type="molecule type" value="Genomic_DNA"/>
</dbReference>
<evidence type="ECO:0000256" key="1">
    <source>
        <dbReference type="SAM" id="SignalP"/>
    </source>
</evidence>
<dbReference type="AlphaFoldDB" id="A0A369JDF9"/>
<dbReference type="InParanoid" id="A0A369JDF9"/>
<dbReference type="OrthoDB" id="3361196at2759"/>
<dbReference type="Proteomes" id="UP000076154">
    <property type="component" value="Unassembled WGS sequence"/>
</dbReference>
<sequence length="195" mass="20629">MLRFSTLFALFSYLGFLATASPTIRSFGEESLAVRLQPRTEPFFPETPASCPICAQNYGSINSCAAAAPVLSNFTNIIFNPGAFIDVIKCACADTFQSAYPQCVDCFIQTNQSEVLNYNTQDLPGIVSGMRKICGLESSLLGNVSETNGEVTHTTTAAPTPTSAASLVRSSSLVWGGTATFVLLVLSAGTMDLGL</sequence>
<feature type="signal peptide" evidence="1">
    <location>
        <begin position="1"/>
        <end position="20"/>
    </location>
</feature>
<organism evidence="2 3">
    <name type="scientific">Hypsizygus marmoreus</name>
    <name type="common">White beech mushroom</name>
    <name type="synonym">Agaricus marmoreus</name>
    <dbReference type="NCBI Taxonomy" id="39966"/>
    <lineage>
        <taxon>Eukaryota</taxon>
        <taxon>Fungi</taxon>
        <taxon>Dikarya</taxon>
        <taxon>Basidiomycota</taxon>
        <taxon>Agaricomycotina</taxon>
        <taxon>Agaricomycetes</taxon>
        <taxon>Agaricomycetidae</taxon>
        <taxon>Agaricales</taxon>
        <taxon>Tricholomatineae</taxon>
        <taxon>Lyophyllaceae</taxon>
        <taxon>Hypsizygus</taxon>
    </lineage>
</organism>
<feature type="chain" id="PRO_5016605556" evidence="1">
    <location>
        <begin position="21"/>
        <end position="195"/>
    </location>
</feature>
<keyword evidence="3" id="KW-1185">Reference proteome</keyword>
<evidence type="ECO:0000313" key="3">
    <source>
        <dbReference type="Proteomes" id="UP000076154"/>
    </source>
</evidence>
<keyword evidence="1" id="KW-0732">Signal</keyword>